<evidence type="ECO:0000259" key="2">
    <source>
        <dbReference type="Pfam" id="PF26130"/>
    </source>
</evidence>
<feature type="region of interest" description="Disordered" evidence="1">
    <location>
        <begin position="197"/>
        <end position="219"/>
    </location>
</feature>
<feature type="compositionally biased region" description="Basic and acidic residues" evidence="1">
    <location>
        <begin position="116"/>
        <end position="128"/>
    </location>
</feature>
<feature type="compositionally biased region" description="Basic residues" evidence="1">
    <location>
        <begin position="152"/>
        <end position="165"/>
    </location>
</feature>
<comment type="caution">
    <text evidence="3">The sequence shown here is derived from an EMBL/GenBank/DDBJ whole genome shotgun (WGS) entry which is preliminary data.</text>
</comment>
<gene>
    <name evidence="3" type="ORF">Acr_17g0002230</name>
</gene>
<dbReference type="Pfam" id="PF26130">
    <property type="entry name" value="PB1-like"/>
    <property type="match status" value="1"/>
</dbReference>
<dbReference type="AlphaFoldDB" id="A0A7J0G1J2"/>
<organism evidence="3 4">
    <name type="scientific">Actinidia rufa</name>
    <dbReference type="NCBI Taxonomy" id="165716"/>
    <lineage>
        <taxon>Eukaryota</taxon>
        <taxon>Viridiplantae</taxon>
        <taxon>Streptophyta</taxon>
        <taxon>Embryophyta</taxon>
        <taxon>Tracheophyta</taxon>
        <taxon>Spermatophyta</taxon>
        <taxon>Magnoliopsida</taxon>
        <taxon>eudicotyledons</taxon>
        <taxon>Gunneridae</taxon>
        <taxon>Pentapetalae</taxon>
        <taxon>asterids</taxon>
        <taxon>Ericales</taxon>
        <taxon>Actinidiaceae</taxon>
        <taxon>Actinidia</taxon>
    </lineage>
</organism>
<dbReference type="EMBL" id="BJWL01000017">
    <property type="protein sequence ID" value="GFZ04651.1"/>
    <property type="molecule type" value="Genomic_DNA"/>
</dbReference>
<sequence length="219" mass="25003">MTKTRFILQILHGGKLVQGEQITYVNGEEYICTVNSDFMSYFELMDIMKDIGYPNHPILYYRLPNSNMNTGLVKLSSDAKIVHMFDVHAKSDIFVIEVFVHTPDLVDVFCNSDSDSHDNVQIDSDKEAFSGMEESSTDNEEETDYDKIMPPHIRKRAGMPKKNRKKADDEPNNPIRVKKHYTSLRCDKCKEVGHNSRTCQKIPHEGKQPNQTSGSGSKQ</sequence>
<protein>
    <recommendedName>
        <fullName evidence="2">PB1-like domain-containing protein</fullName>
    </recommendedName>
</protein>
<feature type="region of interest" description="Disordered" evidence="1">
    <location>
        <begin position="116"/>
        <end position="180"/>
    </location>
</feature>
<keyword evidence="4" id="KW-1185">Reference proteome</keyword>
<evidence type="ECO:0000313" key="4">
    <source>
        <dbReference type="Proteomes" id="UP000585474"/>
    </source>
</evidence>
<evidence type="ECO:0000256" key="1">
    <source>
        <dbReference type="SAM" id="MobiDB-lite"/>
    </source>
</evidence>
<evidence type="ECO:0000313" key="3">
    <source>
        <dbReference type="EMBL" id="GFZ04651.1"/>
    </source>
</evidence>
<reference evidence="3 4" key="1">
    <citation type="submission" date="2019-07" db="EMBL/GenBank/DDBJ databases">
        <title>De Novo Assembly of kiwifruit Actinidia rufa.</title>
        <authorList>
            <person name="Sugita-Konishi S."/>
            <person name="Sato K."/>
            <person name="Mori E."/>
            <person name="Abe Y."/>
            <person name="Kisaki G."/>
            <person name="Hamano K."/>
            <person name="Suezawa K."/>
            <person name="Otani M."/>
            <person name="Fukuda T."/>
            <person name="Manabe T."/>
            <person name="Gomi K."/>
            <person name="Tabuchi M."/>
            <person name="Akimitsu K."/>
            <person name="Kataoka I."/>
        </authorList>
    </citation>
    <scope>NUCLEOTIDE SEQUENCE [LARGE SCALE GENOMIC DNA]</scope>
    <source>
        <strain evidence="4">cv. Fuchu</strain>
    </source>
</reference>
<feature type="domain" description="PB1-like" evidence="2">
    <location>
        <begin position="5"/>
        <end position="96"/>
    </location>
</feature>
<feature type="compositionally biased region" description="Acidic residues" evidence="1">
    <location>
        <begin position="135"/>
        <end position="144"/>
    </location>
</feature>
<accession>A0A7J0G1J2</accession>
<name>A0A7J0G1J2_9ERIC</name>
<dbReference type="Proteomes" id="UP000585474">
    <property type="component" value="Unassembled WGS sequence"/>
</dbReference>
<feature type="compositionally biased region" description="Polar residues" evidence="1">
    <location>
        <begin position="208"/>
        <end position="219"/>
    </location>
</feature>
<dbReference type="InterPro" id="IPR058594">
    <property type="entry name" value="PB1-like_dom_pln"/>
</dbReference>
<proteinExistence type="predicted"/>